<feature type="transmembrane region" description="Helical" evidence="2">
    <location>
        <begin position="364"/>
        <end position="385"/>
    </location>
</feature>
<evidence type="ECO:0008006" key="5">
    <source>
        <dbReference type="Google" id="ProtNLM"/>
    </source>
</evidence>
<feature type="transmembrane region" description="Helical" evidence="2">
    <location>
        <begin position="188"/>
        <end position="211"/>
    </location>
</feature>
<feature type="transmembrane region" description="Helical" evidence="2">
    <location>
        <begin position="256"/>
        <end position="279"/>
    </location>
</feature>
<evidence type="ECO:0000256" key="2">
    <source>
        <dbReference type="SAM" id="Phobius"/>
    </source>
</evidence>
<feature type="compositionally biased region" description="Basic residues" evidence="1">
    <location>
        <begin position="131"/>
        <end position="149"/>
    </location>
</feature>
<feature type="transmembrane region" description="Helical" evidence="2">
    <location>
        <begin position="299"/>
        <end position="318"/>
    </location>
</feature>
<reference evidence="3" key="1">
    <citation type="submission" date="2021-01" db="EMBL/GenBank/DDBJ databases">
        <authorList>
            <consortium name="Genoscope - CEA"/>
            <person name="William W."/>
        </authorList>
    </citation>
    <scope>NUCLEOTIDE SEQUENCE</scope>
</reference>
<keyword evidence="2" id="KW-0472">Membrane</keyword>
<accession>A0A8S1STC4</accession>
<dbReference type="Proteomes" id="UP000689195">
    <property type="component" value="Unassembled WGS sequence"/>
</dbReference>
<evidence type="ECO:0000256" key="1">
    <source>
        <dbReference type="SAM" id="MobiDB-lite"/>
    </source>
</evidence>
<gene>
    <name evidence="3" type="ORF">PPENT_87.1.T0130077</name>
</gene>
<keyword evidence="2" id="KW-1133">Transmembrane helix</keyword>
<keyword evidence="4" id="KW-1185">Reference proteome</keyword>
<dbReference type="OrthoDB" id="315532at2759"/>
<organism evidence="3 4">
    <name type="scientific">Paramecium pentaurelia</name>
    <dbReference type="NCBI Taxonomy" id="43138"/>
    <lineage>
        <taxon>Eukaryota</taxon>
        <taxon>Sar</taxon>
        <taxon>Alveolata</taxon>
        <taxon>Ciliophora</taxon>
        <taxon>Intramacronucleata</taxon>
        <taxon>Oligohymenophorea</taxon>
        <taxon>Peniculida</taxon>
        <taxon>Parameciidae</taxon>
        <taxon>Paramecium</taxon>
    </lineage>
</organism>
<evidence type="ECO:0000313" key="4">
    <source>
        <dbReference type="Proteomes" id="UP000689195"/>
    </source>
</evidence>
<feature type="transmembrane region" description="Helical" evidence="2">
    <location>
        <begin position="339"/>
        <end position="358"/>
    </location>
</feature>
<feature type="transmembrane region" description="Helical" evidence="2">
    <location>
        <begin position="223"/>
        <end position="244"/>
    </location>
</feature>
<comment type="caution">
    <text evidence="3">The sequence shown here is derived from an EMBL/GenBank/DDBJ whole genome shotgun (WGS) entry which is preliminary data.</text>
</comment>
<dbReference type="EMBL" id="CAJJDO010000013">
    <property type="protein sequence ID" value="CAD8144145.1"/>
    <property type="molecule type" value="Genomic_DNA"/>
</dbReference>
<feature type="region of interest" description="Disordered" evidence="1">
    <location>
        <begin position="1"/>
        <end position="31"/>
    </location>
</feature>
<proteinExistence type="predicted"/>
<keyword evidence="2" id="KW-0812">Transmembrane</keyword>
<feature type="region of interest" description="Disordered" evidence="1">
    <location>
        <begin position="127"/>
        <end position="154"/>
    </location>
</feature>
<name>A0A8S1STC4_9CILI</name>
<dbReference type="AlphaFoldDB" id="A0A8S1STC4"/>
<sequence>MITTEINSKDPLCNIDQNENQQEDRENKSPNEFIVVEVEKQQEQSELQEIYEEQLDKQQLKLKELERLERIKKIPITLKRQLSTINELSDQSINNSYSPQIDIDHHQSKIINKDILFQIQEENKQTEPKKVYKQKQQKKKLKKKKKKKQLSQQQTQSSLLIPEIKYQQNMNFKYYYGDKRIDCSWKLLFSYFTIIILSNITLQTIEIIRYSESVCKLQGIENIFIYANQLFYILGKIGLLSLNYQEFTNTLPNKSNIPLFNSVVFSSVFVVLSMPLYVFDFVLCQPRSELITLQESLQILNFFDWGMISVLTIIIIMHSCLKISLKKKTWKTLKKFLKVIYYLILLLVHLLQILVTVTQNFKSYLPAMMMENFYLFFSLLAMIYLSIRKFCFHQEPFQFTHQKLSNEPMILISDEKINNWAQEEKFSENDSIKLTKRAKLSSSISQFNSAQITNTNFLPQKD</sequence>
<evidence type="ECO:0000313" key="3">
    <source>
        <dbReference type="EMBL" id="CAD8144145.1"/>
    </source>
</evidence>
<protein>
    <recommendedName>
        <fullName evidence="5">Transmembrane protein</fullName>
    </recommendedName>
</protein>